<reference evidence="3 4" key="1">
    <citation type="journal article" date="2024" name="Ann. Entomol. Soc. Am.">
        <title>Genomic analyses of the southern and eastern yellowjacket wasps (Hymenoptera: Vespidae) reveal evolutionary signatures of social life.</title>
        <authorList>
            <person name="Catto M.A."/>
            <person name="Caine P.B."/>
            <person name="Orr S.E."/>
            <person name="Hunt B.G."/>
            <person name="Goodisman M.A.D."/>
        </authorList>
    </citation>
    <scope>NUCLEOTIDE SEQUENCE [LARGE SCALE GENOMIC DNA]</scope>
    <source>
        <strain evidence="3">232</strain>
        <tissue evidence="3">Head and thorax</tissue>
    </source>
</reference>
<evidence type="ECO:0000313" key="3">
    <source>
        <dbReference type="EMBL" id="KAL2745994.1"/>
    </source>
</evidence>
<keyword evidence="2" id="KW-0812">Transmembrane</keyword>
<evidence type="ECO:0000313" key="4">
    <source>
        <dbReference type="Proteomes" id="UP001607303"/>
    </source>
</evidence>
<dbReference type="EMBL" id="JAYRBN010000039">
    <property type="protein sequence ID" value="KAL2745994.1"/>
    <property type="molecule type" value="Genomic_DNA"/>
</dbReference>
<name>A0ABD2CMR3_VESMC</name>
<gene>
    <name evidence="3" type="ORF">V1477_005912</name>
</gene>
<evidence type="ECO:0000256" key="1">
    <source>
        <dbReference type="SAM" id="MobiDB-lite"/>
    </source>
</evidence>
<accession>A0ABD2CMR3</accession>
<proteinExistence type="predicted"/>
<keyword evidence="4" id="KW-1185">Reference proteome</keyword>
<dbReference type="Proteomes" id="UP001607303">
    <property type="component" value="Unassembled WGS sequence"/>
</dbReference>
<organism evidence="3 4">
    <name type="scientific">Vespula maculifrons</name>
    <name type="common">Eastern yellow jacket</name>
    <name type="synonym">Wasp</name>
    <dbReference type="NCBI Taxonomy" id="7453"/>
    <lineage>
        <taxon>Eukaryota</taxon>
        <taxon>Metazoa</taxon>
        <taxon>Ecdysozoa</taxon>
        <taxon>Arthropoda</taxon>
        <taxon>Hexapoda</taxon>
        <taxon>Insecta</taxon>
        <taxon>Pterygota</taxon>
        <taxon>Neoptera</taxon>
        <taxon>Endopterygota</taxon>
        <taxon>Hymenoptera</taxon>
        <taxon>Apocrita</taxon>
        <taxon>Aculeata</taxon>
        <taxon>Vespoidea</taxon>
        <taxon>Vespidae</taxon>
        <taxon>Vespinae</taxon>
        <taxon>Vespula</taxon>
    </lineage>
</organism>
<comment type="caution">
    <text evidence="3">The sequence shown here is derived from an EMBL/GenBank/DDBJ whole genome shotgun (WGS) entry which is preliminary data.</text>
</comment>
<evidence type="ECO:0000256" key="2">
    <source>
        <dbReference type="SAM" id="Phobius"/>
    </source>
</evidence>
<dbReference type="AlphaFoldDB" id="A0ABD2CMR3"/>
<feature type="region of interest" description="Disordered" evidence="1">
    <location>
        <begin position="104"/>
        <end position="127"/>
    </location>
</feature>
<keyword evidence="2" id="KW-1133">Transmembrane helix</keyword>
<feature type="compositionally biased region" description="Pro residues" evidence="1">
    <location>
        <begin position="104"/>
        <end position="120"/>
    </location>
</feature>
<keyword evidence="2" id="KW-0472">Membrane</keyword>
<sequence>MIPMIYNLVYRNRLIKEQEKTERQEAVRREREIRNQQLLEVSQTIYHFRVSFTFVSILLFHSQKTVLLLYLGYLTFFVFCPYVVRDSFILAYIPLPPFLLLQPPPPLPPPPPPPPLPPQTPSLRSTL</sequence>
<protein>
    <submittedName>
        <fullName evidence="3">Mucin-17-like isoform X1</fullName>
    </submittedName>
</protein>
<feature type="transmembrane region" description="Helical" evidence="2">
    <location>
        <begin position="66"/>
        <end position="84"/>
    </location>
</feature>